<evidence type="ECO:0000256" key="5">
    <source>
        <dbReference type="ARBA" id="ARBA00022840"/>
    </source>
</evidence>
<feature type="compositionally biased region" description="Basic and acidic residues" evidence="11">
    <location>
        <begin position="504"/>
        <end position="519"/>
    </location>
</feature>
<dbReference type="SMART" id="SM00129">
    <property type="entry name" value="KISc"/>
    <property type="match status" value="1"/>
</dbReference>
<keyword evidence="4 9" id="KW-0547">Nucleotide-binding</keyword>
<organism evidence="13 14">
    <name type="scientific">Galdieria partita</name>
    <dbReference type="NCBI Taxonomy" id="83374"/>
    <lineage>
        <taxon>Eukaryota</taxon>
        <taxon>Rhodophyta</taxon>
        <taxon>Bangiophyceae</taxon>
        <taxon>Galdieriales</taxon>
        <taxon>Galdieriaceae</taxon>
        <taxon>Galdieria</taxon>
    </lineage>
</organism>
<dbReference type="GO" id="GO:0003777">
    <property type="term" value="F:microtubule motor activity"/>
    <property type="evidence" value="ECO:0007669"/>
    <property type="project" value="InterPro"/>
</dbReference>
<dbReference type="EMBL" id="BQMJ01000078">
    <property type="protein sequence ID" value="GJQ15949.1"/>
    <property type="molecule type" value="Genomic_DNA"/>
</dbReference>
<dbReference type="SUPFAM" id="SSF52540">
    <property type="entry name" value="P-loop containing nucleoside triphosphate hydrolases"/>
    <property type="match status" value="1"/>
</dbReference>
<dbReference type="OrthoDB" id="3176171at2759"/>
<dbReference type="GO" id="GO:0007019">
    <property type="term" value="P:microtubule depolymerization"/>
    <property type="evidence" value="ECO:0007669"/>
    <property type="project" value="TreeGrafter"/>
</dbReference>
<evidence type="ECO:0000313" key="14">
    <source>
        <dbReference type="Proteomes" id="UP001061958"/>
    </source>
</evidence>
<evidence type="ECO:0000256" key="1">
    <source>
        <dbReference type="ARBA" id="ARBA00004245"/>
    </source>
</evidence>
<comment type="similarity">
    <text evidence="8">Belongs to the TRAFAC class myosin-kinesin ATPase superfamily. Kinesin family. KIN-13 subfamily.</text>
</comment>
<dbReference type="GO" id="GO:0005524">
    <property type="term" value="F:ATP binding"/>
    <property type="evidence" value="ECO:0007669"/>
    <property type="project" value="UniProtKB-UniRule"/>
</dbReference>
<evidence type="ECO:0000256" key="4">
    <source>
        <dbReference type="ARBA" id="ARBA00022741"/>
    </source>
</evidence>
<keyword evidence="3 10" id="KW-0493">Microtubule</keyword>
<dbReference type="GO" id="GO:0008017">
    <property type="term" value="F:microtubule binding"/>
    <property type="evidence" value="ECO:0007669"/>
    <property type="project" value="InterPro"/>
</dbReference>
<dbReference type="FunFam" id="3.40.850.10:FF:000012">
    <property type="entry name" value="Kinesin-like protein"/>
    <property type="match status" value="1"/>
</dbReference>
<dbReference type="InterPro" id="IPR027417">
    <property type="entry name" value="P-loop_NTPase"/>
</dbReference>
<dbReference type="InterPro" id="IPR036961">
    <property type="entry name" value="Kinesin_motor_dom_sf"/>
</dbReference>
<evidence type="ECO:0000256" key="8">
    <source>
        <dbReference type="ARBA" id="ARBA00061030"/>
    </source>
</evidence>
<gene>
    <name evidence="13" type="ORF">GpartN1_g7740.t1</name>
</gene>
<dbReference type="InterPro" id="IPR027640">
    <property type="entry name" value="Kinesin-like_fam"/>
</dbReference>
<feature type="region of interest" description="Disordered" evidence="11">
    <location>
        <begin position="65"/>
        <end position="121"/>
    </location>
</feature>
<evidence type="ECO:0000256" key="6">
    <source>
        <dbReference type="ARBA" id="ARBA00023175"/>
    </source>
</evidence>
<evidence type="ECO:0000256" key="2">
    <source>
        <dbReference type="ARBA" id="ARBA00022490"/>
    </source>
</evidence>
<evidence type="ECO:0000259" key="12">
    <source>
        <dbReference type="PROSITE" id="PS50067"/>
    </source>
</evidence>
<dbReference type="PROSITE" id="PS50067">
    <property type="entry name" value="KINESIN_MOTOR_2"/>
    <property type="match status" value="1"/>
</dbReference>
<sequence>MVERVKELLRSVGASHLYPKLEELGVDEYSFFHLTASDLSLIGIKDEQQQSLLLQLISKQNPLANGSDKFGFSPPPPPPSSSSSLTKESKKNKTDRFSMMPHVVSSENNSNEDKVVKRNSKHRHSCSVPTWKVCMNEIEQPIHSTEENSRIVVCVRKRPISKKERSKNDPDVISTVDNTLQVFEPKLKVDLTKYTEVHEFSFDKIFNEESNNMMVYKNCAQPLVFAFFKGCKVTCFAYGQTGAGKTYTMMGTNEEPGLYTLALQDIFRLKAKPEYSHLGVYISFFEIYGAKLFDLLNGRRRIECREDAKQRVRIIGLEQRLCNTAQDVFQILEEGAQARSTGSTGANADSSRSHAILQIQLKHMNDKSTSHEEDPAYTFGKLSFIDLAGSERAADTTHSDRQTRMEGAEINKSLLALKECIRALDQNHHHTPFRGSKLTLVLKDSFLSIDSRTVMIANISPSASNCEHTLNTLRYADRVKELRKDSSGSRRQSCAFSNSASSVDSKEYDENRKENEKLVDPYVEQGVVTRRGSQQQHGNGDIQQHQQVSSKQKREISRSKSLIPPPSKLLREDRECESLPLGETVRPPRESRLSFIPKPNRAESRRRSISTYVTHDNPKSLPVERTSEGLVRPPSLIHSQHSQSTEANISGYSRHFEDCQQSTNTQQQNHISSRTMDILPHHQASLPKSLSQDTADIEESLVMAHRQHIDDTMELVKQEMALLQMVDQPTSSFEDYVDRLGLQLEKKLATIRRLRDRLFDYRNAKR</sequence>
<dbReference type="PANTHER" id="PTHR47971:SF8">
    <property type="entry name" value="KINESIN-LIKE PROTEIN"/>
    <property type="match status" value="1"/>
</dbReference>
<keyword evidence="5 9" id="KW-0067">ATP-binding</keyword>
<feature type="binding site" evidence="9">
    <location>
        <begin position="239"/>
        <end position="246"/>
    </location>
    <ligand>
        <name>ATP</name>
        <dbReference type="ChEBI" id="CHEBI:30616"/>
    </ligand>
</feature>
<evidence type="ECO:0000256" key="3">
    <source>
        <dbReference type="ARBA" id="ARBA00022701"/>
    </source>
</evidence>
<comment type="subcellular location">
    <subcellularLocation>
        <location evidence="1">Cytoplasm</location>
        <location evidence="1">Cytoskeleton</location>
    </subcellularLocation>
</comment>
<evidence type="ECO:0000256" key="11">
    <source>
        <dbReference type="SAM" id="MobiDB-lite"/>
    </source>
</evidence>
<dbReference type="PANTHER" id="PTHR47971">
    <property type="entry name" value="KINESIN-RELATED PROTEIN 6"/>
    <property type="match status" value="1"/>
</dbReference>
<keyword evidence="14" id="KW-1185">Reference proteome</keyword>
<evidence type="ECO:0000256" key="10">
    <source>
        <dbReference type="RuleBase" id="RU000394"/>
    </source>
</evidence>
<feature type="compositionally biased region" description="Basic and acidic residues" evidence="11">
    <location>
        <begin position="87"/>
        <end position="96"/>
    </location>
</feature>
<reference evidence="13" key="1">
    <citation type="journal article" date="2022" name="Proc. Natl. Acad. Sci. U.S.A.">
        <title>Life cycle and functional genomics of the unicellular red alga Galdieria for elucidating algal and plant evolution and industrial use.</title>
        <authorList>
            <person name="Hirooka S."/>
            <person name="Itabashi T."/>
            <person name="Ichinose T.M."/>
            <person name="Onuma R."/>
            <person name="Fujiwara T."/>
            <person name="Yamashita S."/>
            <person name="Jong L.W."/>
            <person name="Tomita R."/>
            <person name="Iwane A.H."/>
            <person name="Miyagishima S.Y."/>
        </authorList>
    </citation>
    <scope>NUCLEOTIDE SEQUENCE</scope>
    <source>
        <strain evidence="13">NBRC 102759</strain>
    </source>
</reference>
<evidence type="ECO:0000313" key="13">
    <source>
        <dbReference type="EMBL" id="GJQ15949.1"/>
    </source>
</evidence>
<evidence type="ECO:0000256" key="7">
    <source>
        <dbReference type="ARBA" id="ARBA00023212"/>
    </source>
</evidence>
<keyword evidence="6 9" id="KW-0505">Motor protein</keyword>
<protein>
    <recommendedName>
        <fullName evidence="10">Kinesin-like protein</fullName>
    </recommendedName>
</protein>
<feature type="region of interest" description="Disordered" evidence="11">
    <location>
        <begin position="483"/>
        <end position="625"/>
    </location>
</feature>
<feature type="compositionally biased region" description="Polar residues" evidence="11">
    <location>
        <begin position="489"/>
        <end position="503"/>
    </location>
</feature>
<dbReference type="Gene3D" id="3.40.850.10">
    <property type="entry name" value="Kinesin motor domain"/>
    <property type="match status" value="1"/>
</dbReference>
<accession>A0A9C7Q5G8</accession>
<dbReference type="AlphaFoldDB" id="A0A9C7Q5G8"/>
<feature type="domain" description="Kinesin motor" evidence="12">
    <location>
        <begin position="150"/>
        <end position="482"/>
    </location>
</feature>
<dbReference type="PRINTS" id="PR00380">
    <property type="entry name" value="KINESINHEAVY"/>
</dbReference>
<dbReference type="Proteomes" id="UP001061958">
    <property type="component" value="Unassembled WGS sequence"/>
</dbReference>
<feature type="compositionally biased region" description="Polar residues" evidence="11">
    <location>
        <begin position="531"/>
        <end position="550"/>
    </location>
</feature>
<dbReference type="GO" id="GO:0005874">
    <property type="term" value="C:microtubule"/>
    <property type="evidence" value="ECO:0007669"/>
    <property type="project" value="UniProtKB-KW"/>
</dbReference>
<dbReference type="GO" id="GO:0007018">
    <property type="term" value="P:microtubule-based movement"/>
    <property type="evidence" value="ECO:0007669"/>
    <property type="project" value="InterPro"/>
</dbReference>
<dbReference type="InterPro" id="IPR001752">
    <property type="entry name" value="Kinesin_motor_dom"/>
</dbReference>
<keyword evidence="2" id="KW-0963">Cytoplasm</keyword>
<dbReference type="CDD" id="cd01367">
    <property type="entry name" value="KISc_KIF2_like"/>
    <property type="match status" value="1"/>
</dbReference>
<reference evidence="13" key="2">
    <citation type="submission" date="2022-01" db="EMBL/GenBank/DDBJ databases">
        <authorList>
            <person name="Hirooka S."/>
            <person name="Miyagishima S.Y."/>
        </authorList>
    </citation>
    <scope>NUCLEOTIDE SEQUENCE</scope>
    <source>
        <strain evidence="13">NBRC 102759</strain>
    </source>
</reference>
<evidence type="ECO:0000256" key="9">
    <source>
        <dbReference type="PROSITE-ProRule" id="PRU00283"/>
    </source>
</evidence>
<dbReference type="Pfam" id="PF00225">
    <property type="entry name" value="Kinesin"/>
    <property type="match status" value="1"/>
</dbReference>
<comment type="caution">
    <text evidence="13">The sequence shown here is derived from an EMBL/GenBank/DDBJ whole genome shotgun (WGS) entry which is preliminary data.</text>
</comment>
<dbReference type="InterPro" id="IPR019821">
    <property type="entry name" value="Kinesin_motor_CS"/>
</dbReference>
<proteinExistence type="inferred from homology"/>
<name>A0A9C7Q5G8_9RHOD</name>
<keyword evidence="7" id="KW-0206">Cytoskeleton</keyword>
<dbReference type="PROSITE" id="PS00411">
    <property type="entry name" value="KINESIN_MOTOR_1"/>
    <property type="match status" value="1"/>
</dbReference>